<keyword evidence="11" id="KW-0255">Endonuclease</keyword>
<evidence type="ECO:0000256" key="8">
    <source>
        <dbReference type="ARBA" id="ARBA00029496"/>
    </source>
</evidence>
<reference evidence="13" key="1">
    <citation type="submission" date="2010-05" db="EMBL/GenBank/DDBJ databases">
        <title>The genome sequence of Magnaporthe poae strain ATCC 64411.</title>
        <authorList>
            <person name="Ma L.-J."/>
            <person name="Dead R."/>
            <person name="Young S."/>
            <person name="Zeng Q."/>
            <person name="Koehrsen M."/>
            <person name="Alvarado L."/>
            <person name="Berlin A."/>
            <person name="Chapman S.B."/>
            <person name="Chen Z."/>
            <person name="Freedman E."/>
            <person name="Gellesch M."/>
            <person name="Goldberg J."/>
            <person name="Griggs A."/>
            <person name="Gujja S."/>
            <person name="Heilman E.R."/>
            <person name="Heiman D."/>
            <person name="Hepburn T."/>
            <person name="Howarth C."/>
            <person name="Jen D."/>
            <person name="Larson L."/>
            <person name="Mehta T."/>
            <person name="Neiman D."/>
            <person name="Pearson M."/>
            <person name="Roberts A."/>
            <person name="Saif S."/>
            <person name="Shea T."/>
            <person name="Shenoy N."/>
            <person name="Sisk P."/>
            <person name="Stolte C."/>
            <person name="Sykes S."/>
            <person name="Walk T."/>
            <person name="White J."/>
            <person name="Yandava C."/>
            <person name="Haas B."/>
            <person name="Nusbaum C."/>
            <person name="Birren B."/>
        </authorList>
    </citation>
    <scope>NUCLEOTIDE SEQUENCE [LARGE SCALE GENOMIC DNA]</scope>
    <source>
        <strain evidence="13">ATCC 64411 / 73-15</strain>
    </source>
</reference>
<protein>
    <recommendedName>
        <fullName evidence="8 9">Structure-specific endonuclease subunit SLX4</fullName>
    </recommendedName>
</protein>
<dbReference type="GO" id="GO:0033557">
    <property type="term" value="C:Slx1-Slx4 complex"/>
    <property type="evidence" value="ECO:0007669"/>
    <property type="project" value="UniProtKB-UniRule"/>
</dbReference>
<evidence type="ECO:0000256" key="4">
    <source>
        <dbReference type="ARBA" id="ARBA00022763"/>
    </source>
</evidence>
<dbReference type="EMBL" id="ADBL01002413">
    <property type="status" value="NOT_ANNOTATED_CDS"/>
    <property type="molecule type" value="Genomic_DNA"/>
</dbReference>
<dbReference type="PRINTS" id="PR00929">
    <property type="entry name" value="ATHOOK"/>
</dbReference>
<reference evidence="12" key="5">
    <citation type="submission" date="2015-06" db="UniProtKB">
        <authorList>
            <consortium name="EnsemblFungi"/>
        </authorList>
    </citation>
    <scope>IDENTIFICATION</scope>
    <source>
        <strain evidence="12">ATCC 64411</strain>
    </source>
</reference>
<feature type="region of interest" description="Disordered" evidence="10">
    <location>
        <begin position="72"/>
        <end position="97"/>
    </location>
</feature>
<feature type="compositionally biased region" description="Basic residues" evidence="10">
    <location>
        <begin position="472"/>
        <end position="489"/>
    </location>
</feature>
<dbReference type="Pfam" id="PF09494">
    <property type="entry name" value="Slx4"/>
    <property type="match status" value="1"/>
</dbReference>
<evidence type="ECO:0000256" key="3">
    <source>
        <dbReference type="ARBA" id="ARBA00022553"/>
    </source>
</evidence>
<dbReference type="InterPro" id="IPR018574">
    <property type="entry name" value="Structure-sp_endonuc_su_Slx4"/>
</dbReference>
<dbReference type="EnsemblFungi" id="MAPG_09451T0">
    <property type="protein sequence ID" value="MAPG_09451T0"/>
    <property type="gene ID" value="MAPG_09451"/>
</dbReference>
<evidence type="ECO:0000313" key="11">
    <source>
        <dbReference type="EMBL" id="KLU90926.1"/>
    </source>
</evidence>
<dbReference type="eggNOG" id="ENOG502SEB3">
    <property type="taxonomic scope" value="Eukaryota"/>
</dbReference>
<feature type="compositionally biased region" description="Low complexity" evidence="10">
    <location>
        <begin position="752"/>
        <end position="769"/>
    </location>
</feature>
<dbReference type="SMART" id="SM00384">
    <property type="entry name" value="AT_hook"/>
    <property type="match status" value="7"/>
</dbReference>
<organism evidence="12 13">
    <name type="scientific">Magnaporthiopsis poae (strain ATCC 64411 / 73-15)</name>
    <name type="common">Kentucky bluegrass fungus</name>
    <name type="synonym">Magnaporthe poae</name>
    <dbReference type="NCBI Taxonomy" id="644358"/>
    <lineage>
        <taxon>Eukaryota</taxon>
        <taxon>Fungi</taxon>
        <taxon>Dikarya</taxon>
        <taxon>Ascomycota</taxon>
        <taxon>Pezizomycotina</taxon>
        <taxon>Sordariomycetes</taxon>
        <taxon>Sordariomycetidae</taxon>
        <taxon>Magnaporthales</taxon>
        <taxon>Magnaporthaceae</taxon>
        <taxon>Magnaporthiopsis</taxon>
    </lineage>
</organism>
<dbReference type="Proteomes" id="UP000011715">
    <property type="component" value="Unassembled WGS sequence"/>
</dbReference>
<feature type="compositionally biased region" description="Polar residues" evidence="10">
    <location>
        <begin position="134"/>
        <end position="145"/>
    </location>
</feature>
<dbReference type="EMBL" id="GL876976">
    <property type="protein sequence ID" value="KLU90926.1"/>
    <property type="molecule type" value="Genomic_DNA"/>
</dbReference>
<feature type="compositionally biased region" description="Low complexity" evidence="10">
    <location>
        <begin position="954"/>
        <end position="965"/>
    </location>
</feature>
<keyword evidence="11" id="KW-0378">Hydrolase</keyword>
<feature type="compositionally biased region" description="Low complexity" evidence="10">
    <location>
        <begin position="684"/>
        <end position="703"/>
    </location>
</feature>
<feature type="region of interest" description="Disordered" evidence="10">
    <location>
        <begin position="187"/>
        <end position="307"/>
    </location>
</feature>
<reference evidence="11" key="2">
    <citation type="submission" date="2010-05" db="EMBL/GenBank/DDBJ databases">
        <title>The Genome Sequence of Magnaporthe poae strain ATCC 64411.</title>
        <authorList>
            <consortium name="The Broad Institute Genome Sequencing Platform"/>
            <consortium name="Broad Institute Genome Sequencing Center for Infectious Disease"/>
            <person name="Ma L.-J."/>
            <person name="Dead R."/>
            <person name="Young S."/>
            <person name="Zeng Q."/>
            <person name="Koehrsen M."/>
            <person name="Alvarado L."/>
            <person name="Berlin A."/>
            <person name="Chapman S.B."/>
            <person name="Chen Z."/>
            <person name="Freedman E."/>
            <person name="Gellesch M."/>
            <person name="Goldberg J."/>
            <person name="Griggs A."/>
            <person name="Gujja S."/>
            <person name="Heilman E.R."/>
            <person name="Heiman D."/>
            <person name="Hepburn T."/>
            <person name="Howarth C."/>
            <person name="Jen D."/>
            <person name="Larson L."/>
            <person name="Mehta T."/>
            <person name="Neiman D."/>
            <person name="Pearson M."/>
            <person name="Roberts A."/>
            <person name="Saif S."/>
            <person name="Shea T."/>
            <person name="Shenoy N."/>
            <person name="Sisk P."/>
            <person name="Stolte C."/>
            <person name="Sykes S."/>
            <person name="Walk T."/>
            <person name="White J."/>
            <person name="Yandava C."/>
            <person name="Haas B."/>
            <person name="Nusbaum C."/>
            <person name="Birren B."/>
        </authorList>
    </citation>
    <scope>NUCLEOTIDE SEQUENCE</scope>
    <source>
        <strain evidence="11">ATCC 64411</strain>
    </source>
</reference>
<comment type="subcellular location">
    <subcellularLocation>
        <location evidence="1 9">Nucleus</location>
    </subcellularLocation>
</comment>
<feature type="compositionally biased region" description="Polar residues" evidence="10">
    <location>
        <begin position="337"/>
        <end position="353"/>
    </location>
</feature>
<feature type="region of interest" description="Disordered" evidence="10">
    <location>
        <begin position="752"/>
        <end position="965"/>
    </location>
</feature>
<evidence type="ECO:0000256" key="6">
    <source>
        <dbReference type="ARBA" id="ARBA00023204"/>
    </source>
</evidence>
<dbReference type="OMA" id="SICCLWK"/>
<comment type="similarity">
    <text evidence="2 9">Belongs to the SLX4 family.</text>
</comment>
<feature type="region of interest" description="Disordered" evidence="10">
    <location>
        <begin position="323"/>
        <end position="358"/>
    </location>
</feature>
<keyword evidence="13" id="KW-1185">Reference proteome</keyword>
<feature type="compositionally biased region" description="Low complexity" evidence="10">
    <location>
        <begin position="901"/>
        <end position="922"/>
    </location>
</feature>
<comment type="PTM">
    <text evidence="9">Phosphorylated in response to DNA damage.</text>
</comment>
<keyword evidence="11" id="KW-0540">Nuclease</keyword>
<evidence type="ECO:0000256" key="5">
    <source>
        <dbReference type="ARBA" id="ARBA00023172"/>
    </source>
</evidence>
<dbReference type="OrthoDB" id="5349119at2759"/>
<evidence type="ECO:0000256" key="1">
    <source>
        <dbReference type="ARBA" id="ARBA00004123"/>
    </source>
</evidence>
<accession>A0A0C4E9Z9</accession>
<keyword evidence="7 9" id="KW-0539">Nucleus</keyword>
<evidence type="ECO:0000313" key="12">
    <source>
        <dbReference type="EnsemblFungi" id="MAPG_09451T0"/>
    </source>
</evidence>
<dbReference type="GO" id="GO:0017108">
    <property type="term" value="F:5'-flap endonuclease activity"/>
    <property type="evidence" value="ECO:0007669"/>
    <property type="project" value="InterPro"/>
</dbReference>
<feature type="region of interest" description="Disordered" evidence="10">
    <location>
        <begin position="132"/>
        <end position="165"/>
    </location>
</feature>
<dbReference type="GO" id="GO:0003677">
    <property type="term" value="F:DNA binding"/>
    <property type="evidence" value="ECO:0007669"/>
    <property type="project" value="InterPro"/>
</dbReference>
<dbReference type="InterPro" id="IPR027784">
    <property type="entry name" value="Slx4_ascomycetes"/>
</dbReference>
<feature type="region of interest" description="Disordered" evidence="10">
    <location>
        <begin position="674"/>
        <end position="709"/>
    </location>
</feature>
<dbReference type="VEuPathDB" id="FungiDB:MAPG_09451"/>
<reference evidence="11" key="3">
    <citation type="submission" date="2011-03" db="EMBL/GenBank/DDBJ databases">
        <title>Annotation of Magnaporthe poae ATCC 64411.</title>
        <authorList>
            <person name="Ma L.-J."/>
            <person name="Dead R."/>
            <person name="Young S.K."/>
            <person name="Zeng Q."/>
            <person name="Gargeya S."/>
            <person name="Fitzgerald M."/>
            <person name="Haas B."/>
            <person name="Abouelleil A."/>
            <person name="Alvarado L."/>
            <person name="Arachchi H.M."/>
            <person name="Berlin A."/>
            <person name="Brown A."/>
            <person name="Chapman S.B."/>
            <person name="Chen Z."/>
            <person name="Dunbar C."/>
            <person name="Freedman E."/>
            <person name="Gearin G."/>
            <person name="Gellesch M."/>
            <person name="Goldberg J."/>
            <person name="Griggs A."/>
            <person name="Gujja S."/>
            <person name="Heiman D."/>
            <person name="Howarth C."/>
            <person name="Larson L."/>
            <person name="Lui A."/>
            <person name="MacDonald P.J.P."/>
            <person name="Mehta T."/>
            <person name="Montmayeur A."/>
            <person name="Murphy C."/>
            <person name="Neiman D."/>
            <person name="Pearson M."/>
            <person name="Priest M."/>
            <person name="Roberts A."/>
            <person name="Saif S."/>
            <person name="Shea T."/>
            <person name="Shenoy N."/>
            <person name="Sisk P."/>
            <person name="Stolte C."/>
            <person name="Sykes S."/>
            <person name="Yandava C."/>
            <person name="Wortman J."/>
            <person name="Nusbaum C."/>
            <person name="Birren B."/>
        </authorList>
    </citation>
    <scope>NUCLEOTIDE SEQUENCE</scope>
    <source>
        <strain evidence="11">ATCC 64411</strain>
    </source>
</reference>
<keyword evidence="6 9" id="KW-0234">DNA repair</keyword>
<keyword evidence="4 9" id="KW-0227">DNA damage</keyword>
<feature type="region of interest" description="Disordered" evidence="10">
    <location>
        <begin position="401"/>
        <end position="497"/>
    </location>
</feature>
<evidence type="ECO:0000256" key="9">
    <source>
        <dbReference type="HAMAP-Rule" id="MF_03110"/>
    </source>
</evidence>
<keyword evidence="3 9" id="KW-0597">Phosphoprotein</keyword>
<dbReference type="AlphaFoldDB" id="A0A0C4E9Z9"/>
<dbReference type="HAMAP" id="MF_03110">
    <property type="entry name" value="Endonuc_su_Slx4"/>
    <property type="match status" value="1"/>
</dbReference>
<evidence type="ECO:0000256" key="10">
    <source>
        <dbReference type="SAM" id="MobiDB-lite"/>
    </source>
</evidence>
<name>A0A0C4E9Z9_MAGP6</name>
<feature type="region of interest" description="Disordered" evidence="10">
    <location>
        <begin position="616"/>
        <end position="638"/>
    </location>
</feature>
<keyword evidence="5 9" id="KW-0233">DNA recombination</keyword>
<reference evidence="12" key="4">
    <citation type="journal article" date="2015" name="G3 (Bethesda)">
        <title>Genome sequences of three phytopathogenic species of the Magnaporthaceae family of fungi.</title>
        <authorList>
            <person name="Okagaki L.H."/>
            <person name="Nunes C.C."/>
            <person name="Sailsbery J."/>
            <person name="Clay B."/>
            <person name="Brown D."/>
            <person name="John T."/>
            <person name="Oh Y."/>
            <person name="Young N."/>
            <person name="Fitzgerald M."/>
            <person name="Haas B.J."/>
            <person name="Zeng Q."/>
            <person name="Young S."/>
            <person name="Adiconis X."/>
            <person name="Fan L."/>
            <person name="Levin J.Z."/>
            <person name="Mitchell T.K."/>
            <person name="Okubara P.A."/>
            <person name="Farman M.L."/>
            <person name="Kohn L.M."/>
            <person name="Birren B."/>
            <person name="Ma L.-J."/>
            <person name="Dean R.A."/>
        </authorList>
    </citation>
    <scope>NUCLEOTIDE SEQUENCE</scope>
    <source>
        <strain evidence="12">ATCC 64411 / 73-15</strain>
    </source>
</reference>
<dbReference type="InterPro" id="IPR017956">
    <property type="entry name" value="AT_hook_DNA-bd_motif"/>
</dbReference>
<dbReference type="STRING" id="644358.A0A0C4E9Z9"/>
<gene>
    <name evidence="9" type="primary">SLX4</name>
    <name evidence="11" type="ORF">MAPG_09451</name>
</gene>
<evidence type="ECO:0000313" key="13">
    <source>
        <dbReference type="Proteomes" id="UP000011715"/>
    </source>
</evidence>
<proteinExistence type="inferred from homology"/>
<evidence type="ECO:0000256" key="7">
    <source>
        <dbReference type="ARBA" id="ARBA00023242"/>
    </source>
</evidence>
<comment type="subunit">
    <text evidence="9">Forms a heterodimer with SLX1.</text>
</comment>
<comment type="function">
    <text evidence="9">Regulatory subunit of the SLX1-SLX4 structure-specific endonuclease that resolves DNA secondary structures generated during DNA repair and recombination. Has endonuclease activity towards branched DNA substrates, introducing single-strand cuts in duplex DNA close to junctions with ss-DNA.</text>
</comment>
<evidence type="ECO:0000256" key="2">
    <source>
        <dbReference type="ARBA" id="ARBA00006661"/>
    </source>
</evidence>
<sequence>MKARAACRTKIGAISITTPSATTASRTRPNRTLLKLWRRRLRYSTLSLPIRFACALRRDVVRRRLAIAMTSPSRFLPSSPPRPPTHAPRSSSPDLPSVGELVARYTRKPPLSSGSSARPIPTNATASFTTASSLLRTSQATSAETQAFDPRRPLPKTTPQRSSAACDIIEISPDVSVVELEPLPRTEGRGRNIAAPTAVAPRAGENHGVELLDTTSPKTQPRKAFNSPPPKDVSEADPQPIVQAPSKVVKPAARKPSAPSRRKKAETVSRHFAPHAAEQTDPAKPVEPKPRRPKASKVAPKVNIAPVPEPVPVDAEVICLEPALPRRSDWTPPRETAAQQPQSGSPVDTQGASTIGPRGVFETLQDTFACPLAQTLSRSHSPEKDVPPVAVLKKRKAIQLIGPSREASASKDTSPTKFKAPKKKPRTITELATAAYVAPASNGASETAKPDSILNYLEPEQSGEHVLQHGHPVSRPRKPDRKRKGKQGRRQLLLSPISAMDQSARQDFVFGTSSQLAQEQSPTFLKELHQALRASNELLEDPFASPPVAEPGKGRKLWAAGARGEDGDVVDVEVIDLLDSPAFPEDPMAIVMAEMQKSPSDRLGKEKTKTAPAIDIESSASDSESEQFTAPAPNTQSNNIYFATQRPSSSPQLAPEPPASKPHMTQTIVLDEGAGDYELPPSNQEAQQIQQLQQQTRKNTQTTAPRPNFELMTDVQLASQVAKYGFKAIKRRTAMVALLEQCWVSKTGGVATAAGSGASMSTTASMARSGSKESASRAVTKSPVKKPRGRPTKDGPTPAAAPDLVSDATIPVKPRGRPKKTAATASSPKPRGRPKKTDSPEGSPKPRGRPKKTGSPEGSPKPRGRAKKAGSPERSPKSRGRTKKTASPERSPRPWGRTKKNSSSATTKTKTKATSTSRSPSPFAARARTPTRGKKTATQSAIEIADSDGEGGLSISSRSSPERIFSSPGAVDLSISEDVDMSLAASPRTTSRQSEVFGFIAKAVTTAPRSDDPANPSWHEKMLMYDPIVLEDLAAWLNSGQLDRVGFDGEVSSEEVKMWCESKSICCLWRMNLRGKERKRY</sequence>
<dbReference type="CDD" id="cd22999">
    <property type="entry name" value="SAP_SLX4"/>
    <property type="match status" value="1"/>
</dbReference>
<dbReference type="GO" id="GO:0006310">
    <property type="term" value="P:DNA recombination"/>
    <property type="evidence" value="ECO:0007669"/>
    <property type="project" value="UniProtKB-UniRule"/>
</dbReference>
<dbReference type="GO" id="GO:0006260">
    <property type="term" value="P:DNA replication"/>
    <property type="evidence" value="ECO:0007669"/>
    <property type="project" value="InterPro"/>
</dbReference>
<dbReference type="GO" id="GO:0006281">
    <property type="term" value="P:DNA repair"/>
    <property type="evidence" value="ECO:0007669"/>
    <property type="project" value="UniProtKB-UniRule"/>
</dbReference>